<evidence type="ECO:0000313" key="4">
    <source>
        <dbReference type="EMBL" id="RJG22733.1"/>
    </source>
</evidence>
<dbReference type="InterPro" id="IPR012347">
    <property type="entry name" value="Ferritin-like"/>
</dbReference>
<keyword evidence="4" id="KW-0946">Virion</keyword>
<proteinExistence type="inferred from homology"/>
<accession>A0A3A3GKA0</accession>
<comment type="subcellular location">
    <subcellularLocation>
        <location evidence="2">Spore coat</location>
    </subcellularLocation>
</comment>
<keyword evidence="1" id="KW-0749">Sporulation</keyword>
<organism evidence="4 5">
    <name type="scientific">Paenibacillus thiaminolyticus</name>
    <name type="common">Bacillus thiaminolyticus</name>
    <dbReference type="NCBI Taxonomy" id="49283"/>
    <lineage>
        <taxon>Bacteria</taxon>
        <taxon>Bacillati</taxon>
        <taxon>Bacillota</taxon>
        <taxon>Bacilli</taxon>
        <taxon>Bacillales</taxon>
        <taxon>Paenibacillaceae</taxon>
        <taxon>Paenibacillus</taxon>
    </lineage>
</organism>
<dbReference type="AlphaFoldDB" id="A0A3A3GKA0"/>
<dbReference type="InterPro" id="IPR012851">
    <property type="entry name" value="Spore_coat_CotF-like"/>
</dbReference>
<name>A0A3A3GKA0_PANTH</name>
<protein>
    <submittedName>
        <fullName evidence="4">Spore coat protein</fullName>
    </submittedName>
</protein>
<reference evidence="4 5" key="1">
    <citation type="submission" date="2018-09" db="EMBL/GenBank/DDBJ databases">
        <title>Paenibacillus SK2017-BO5.</title>
        <authorList>
            <person name="Piskunova J.V."/>
            <person name="Dubiley S.A."/>
            <person name="Severinov K.V."/>
        </authorList>
    </citation>
    <scope>NUCLEOTIDE SEQUENCE [LARGE SCALE GENOMIC DNA]</scope>
    <source>
        <strain evidence="4 5">BO5</strain>
    </source>
</reference>
<dbReference type="OrthoDB" id="1930261at2"/>
<dbReference type="GO" id="GO:0030435">
    <property type="term" value="P:sporulation resulting in formation of a cellular spore"/>
    <property type="evidence" value="ECO:0007669"/>
    <property type="project" value="UniProtKB-KW"/>
</dbReference>
<sequence>MNTIIENVTGMAGMTDQVVATDMLIAAKSGIKDLATALTEAATPEVRTVLRNHLDTAIQAHEQLTAYMMKNGYYHPYNLQEQLQIDMNNANTALNMVQRNG</sequence>
<dbReference type="EMBL" id="QYZD01000014">
    <property type="protein sequence ID" value="RJG22733.1"/>
    <property type="molecule type" value="Genomic_DNA"/>
</dbReference>
<dbReference type="PANTHER" id="PTHR39183:SF1">
    <property type="entry name" value="SPORE COAT PROTEIN F-LIKE PROTEIN YHCQ"/>
    <property type="match status" value="1"/>
</dbReference>
<gene>
    <name evidence="4" type="ORF">DQX05_15900</name>
</gene>
<evidence type="ECO:0000256" key="2">
    <source>
        <dbReference type="ARBA" id="ARBA00024325"/>
    </source>
</evidence>
<keyword evidence="4" id="KW-0167">Capsid protein</keyword>
<comment type="caution">
    <text evidence="4">The sequence shown here is derived from an EMBL/GenBank/DDBJ whole genome shotgun (WGS) entry which is preliminary data.</text>
</comment>
<evidence type="ECO:0000256" key="3">
    <source>
        <dbReference type="ARBA" id="ARBA00024344"/>
    </source>
</evidence>
<dbReference type="RefSeq" id="WP_119794543.1">
    <property type="nucleotide sequence ID" value="NZ_QYZD01000014.1"/>
</dbReference>
<evidence type="ECO:0000256" key="1">
    <source>
        <dbReference type="ARBA" id="ARBA00022969"/>
    </source>
</evidence>
<dbReference type="Pfam" id="PF07875">
    <property type="entry name" value="Coat_F"/>
    <property type="match status" value="1"/>
</dbReference>
<evidence type="ECO:0000313" key="5">
    <source>
        <dbReference type="Proteomes" id="UP000266177"/>
    </source>
</evidence>
<dbReference type="PANTHER" id="PTHR39183">
    <property type="entry name" value="SPORE COAT PROTEIN F-LIKE PROTEIN YHCQ"/>
    <property type="match status" value="1"/>
</dbReference>
<dbReference type="Gene3D" id="1.20.1260.10">
    <property type="match status" value="1"/>
</dbReference>
<comment type="similarity">
    <text evidence="3">Belongs to the CotF family.</text>
</comment>
<dbReference type="Proteomes" id="UP000266177">
    <property type="component" value="Unassembled WGS sequence"/>
</dbReference>